<keyword evidence="4" id="KW-0418">Kinase</keyword>
<feature type="domain" description="Histidine kinase" evidence="5">
    <location>
        <begin position="1"/>
        <end position="69"/>
    </location>
</feature>
<evidence type="ECO:0000256" key="2">
    <source>
        <dbReference type="ARBA" id="ARBA00012438"/>
    </source>
</evidence>
<dbReference type="EC" id="2.7.13.3" evidence="2"/>
<dbReference type="InterPro" id="IPR004358">
    <property type="entry name" value="Sig_transdc_His_kin-like_C"/>
</dbReference>
<evidence type="ECO:0000259" key="5">
    <source>
        <dbReference type="PROSITE" id="PS50109"/>
    </source>
</evidence>
<dbReference type="PROSITE" id="PS50109">
    <property type="entry name" value="HIS_KIN"/>
    <property type="match status" value="1"/>
</dbReference>
<dbReference type="PANTHER" id="PTHR43047:SF72">
    <property type="entry name" value="OSMOSENSING HISTIDINE PROTEIN KINASE SLN1"/>
    <property type="match status" value="1"/>
</dbReference>
<organism evidence="6">
    <name type="scientific">marine sediment metagenome</name>
    <dbReference type="NCBI Taxonomy" id="412755"/>
    <lineage>
        <taxon>unclassified sequences</taxon>
        <taxon>metagenomes</taxon>
        <taxon>ecological metagenomes</taxon>
    </lineage>
</organism>
<dbReference type="GO" id="GO:0005886">
    <property type="term" value="C:plasma membrane"/>
    <property type="evidence" value="ECO:0007669"/>
    <property type="project" value="TreeGrafter"/>
</dbReference>
<evidence type="ECO:0000256" key="1">
    <source>
        <dbReference type="ARBA" id="ARBA00000085"/>
    </source>
</evidence>
<keyword evidence="3" id="KW-0808">Transferase</keyword>
<comment type="caution">
    <text evidence="6">The sequence shown here is derived from an EMBL/GenBank/DDBJ whole genome shotgun (WGS) entry which is preliminary data.</text>
</comment>
<dbReference type="InterPro" id="IPR036890">
    <property type="entry name" value="HATPase_C_sf"/>
</dbReference>
<dbReference type="PANTHER" id="PTHR43047">
    <property type="entry name" value="TWO-COMPONENT HISTIDINE PROTEIN KINASE"/>
    <property type="match status" value="1"/>
</dbReference>
<dbReference type="GO" id="GO:0000155">
    <property type="term" value="F:phosphorelay sensor kinase activity"/>
    <property type="evidence" value="ECO:0007669"/>
    <property type="project" value="TreeGrafter"/>
</dbReference>
<comment type="catalytic activity">
    <reaction evidence="1">
        <text>ATP + protein L-histidine = ADP + protein N-phospho-L-histidine.</text>
        <dbReference type="EC" id="2.7.13.3"/>
    </reaction>
</comment>
<sequence>SGIGITREQIDRVFDEFYKADESRHDFDSSGLGLSICKRIVEKHGGRIWAESSGKGKGSTFYFTIPIGSKINKKDVSEKVKKI</sequence>
<feature type="non-terminal residue" evidence="6">
    <location>
        <position position="1"/>
    </location>
</feature>
<dbReference type="AlphaFoldDB" id="X1FEM9"/>
<dbReference type="Pfam" id="PF02518">
    <property type="entry name" value="HATPase_c"/>
    <property type="match status" value="1"/>
</dbReference>
<dbReference type="EMBL" id="BARU01010004">
    <property type="protein sequence ID" value="GAH44071.1"/>
    <property type="molecule type" value="Genomic_DNA"/>
</dbReference>
<protein>
    <recommendedName>
        <fullName evidence="2">histidine kinase</fullName>
        <ecNumber evidence="2">2.7.13.3</ecNumber>
    </recommendedName>
</protein>
<dbReference type="PRINTS" id="PR00344">
    <property type="entry name" value="BCTRLSENSOR"/>
</dbReference>
<proteinExistence type="predicted"/>
<dbReference type="GO" id="GO:0009927">
    <property type="term" value="F:histidine phosphotransfer kinase activity"/>
    <property type="evidence" value="ECO:0007669"/>
    <property type="project" value="TreeGrafter"/>
</dbReference>
<dbReference type="SMART" id="SM00387">
    <property type="entry name" value="HATPase_c"/>
    <property type="match status" value="1"/>
</dbReference>
<reference evidence="6" key="1">
    <citation type="journal article" date="2014" name="Front. Microbiol.">
        <title>High frequency of phylogenetically diverse reductive dehalogenase-homologous genes in deep subseafloor sedimentary metagenomes.</title>
        <authorList>
            <person name="Kawai M."/>
            <person name="Futagami T."/>
            <person name="Toyoda A."/>
            <person name="Takaki Y."/>
            <person name="Nishi S."/>
            <person name="Hori S."/>
            <person name="Arai W."/>
            <person name="Tsubouchi T."/>
            <person name="Morono Y."/>
            <person name="Uchiyama I."/>
            <person name="Ito T."/>
            <person name="Fujiyama A."/>
            <person name="Inagaki F."/>
            <person name="Takami H."/>
        </authorList>
    </citation>
    <scope>NUCLEOTIDE SEQUENCE</scope>
    <source>
        <strain evidence="6">Expedition CK06-06</strain>
    </source>
</reference>
<evidence type="ECO:0000256" key="4">
    <source>
        <dbReference type="ARBA" id="ARBA00022777"/>
    </source>
</evidence>
<gene>
    <name evidence="6" type="ORF">S03H2_19183</name>
</gene>
<accession>X1FEM9</accession>
<name>X1FEM9_9ZZZZ</name>
<dbReference type="InterPro" id="IPR005467">
    <property type="entry name" value="His_kinase_dom"/>
</dbReference>
<dbReference type="InterPro" id="IPR003594">
    <property type="entry name" value="HATPase_dom"/>
</dbReference>
<dbReference type="SUPFAM" id="SSF55874">
    <property type="entry name" value="ATPase domain of HSP90 chaperone/DNA topoisomerase II/histidine kinase"/>
    <property type="match status" value="1"/>
</dbReference>
<dbReference type="Gene3D" id="3.30.565.10">
    <property type="entry name" value="Histidine kinase-like ATPase, C-terminal domain"/>
    <property type="match status" value="1"/>
</dbReference>
<evidence type="ECO:0000313" key="6">
    <source>
        <dbReference type="EMBL" id="GAH44071.1"/>
    </source>
</evidence>
<evidence type="ECO:0000256" key="3">
    <source>
        <dbReference type="ARBA" id="ARBA00022679"/>
    </source>
</evidence>